<name>A0A1H3B1G5_9FLAO</name>
<accession>A0A1H3B1G5</accession>
<protein>
    <submittedName>
        <fullName evidence="1">Uncharacterized protein</fullName>
    </submittedName>
</protein>
<dbReference type="AlphaFoldDB" id="A0A1H3B1G5"/>
<dbReference type="EMBL" id="FNMV01000009">
    <property type="protein sequence ID" value="SDX35234.1"/>
    <property type="molecule type" value="Genomic_DNA"/>
</dbReference>
<sequence length="84" mass="8832">MKKTLLGLAVVATLTLVSCKQETKDQVGEATDAIGTEMGDAVDTAAVKVDAALDSTKVKISNTMKEGAEKMDAKADKMKEDAEK</sequence>
<evidence type="ECO:0000313" key="1">
    <source>
        <dbReference type="EMBL" id="SDX35234.1"/>
    </source>
</evidence>
<dbReference type="Gene3D" id="1.20.120.20">
    <property type="entry name" value="Apolipoprotein"/>
    <property type="match status" value="1"/>
</dbReference>
<dbReference type="Proteomes" id="UP000198569">
    <property type="component" value="Unassembled WGS sequence"/>
</dbReference>
<keyword evidence="2" id="KW-1185">Reference proteome</keyword>
<gene>
    <name evidence="1" type="ORF">SAMN05444338_109117</name>
</gene>
<evidence type="ECO:0000313" key="2">
    <source>
        <dbReference type="Proteomes" id="UP000198569"/>
    </source>
</evidence>
<dbReference type="RefSeq" id="WP_091083655.1">
    <property type="nucleotide sequence ID" value="NZ_FNMV01000009.1"/>
</dbReference>
<proteinExistence type="predicted"/>
<dbReference type="PROSITE" id="PS51257">
    <property type="entry name" value="PROKAR_LIPOPROTEIN"/>
    <property type="match status" value="1"/>
</dbReference>
<organism evidence="1 2">
    <name type="scientific">Flavobacterium degerlachei</name>
    <dbReference type="NCBI Taxonomy" id="229203"/>
    <lineage>
        <taxon>Bacteria</taxon>
        <taxon>Pseudomonadati</taxon>
        <taxon>Bacteroidota</taxon>
        <taxon>Flavobacteriia</taxon>
        <taxon>Flavobacteriales</taxon>
        <taxon>Flavobacteriaceae</taxon>
        <taxon>Flavobacterium</taxon>
    </lineage>
</organism>
<reference evidence="2" key="1">
    <citation type="submission" date="2016-10" db="EMBL/GenBank/DDBJ databases">
        <authorList>
            <person name="Varghese N."/>
            <person name="Submissions S."/>
        </authorList>
    </citation>
    <scope>NUCLEOTIDE SEQUENCE [LARGE SCALE GENOMIC DNA]</scope>
    <source>
        <strain evidence="2">DSM 15718</strain>
    </source>
</reference>